<accession>A0ABM7TC66</accession>
<dbReference type="EMBL" id="AP024849">
    <property type="protein sequence ID" value="BCZ49385.1"/>
    <property type="molecule type" value="Genomic_DNA"/>
</dbReference>
<dbReference type="InterPro" id="IPR025164">
    <property type="entry name" value="Toastrack_DUF4097"/>
</dbReference>
<gene>
    <name evidence="3" type="ORF">psyc5s11_54520</name>
</gene>
<keyword evidence="1" id="KW-0812">Transmembrane</keyword>
<evidence type="ECO:0000313" key="3">
    <source>
        <dbReference type="EMBL" id="BCZ49385.1"/>
    </source>
</evidence>
<reference evidence="4" key="1">
    <citation type="submission" date="2021-07" db="EMBL/GenBank/DDBJ databases">
        <title>Complete genome sequencing of a Clostridium isolate.</title>
        <authorList>
            <person name="Ueki A."/>
            <person name="Tonouchi A."/>
        </authorList>
    </citation>
    <scope>NUCLEOTIDE SEQUENCE [LARGE SCALE GENOMIC DNA]</scope>
    <source>
        <strain evidence="4">C5S11</strain>
    </source>
</reference>
<organism evidence="3 4">
    <name type="scientific">Clostridium gelidum</name>
    <dbReference type="NCBI Taxonomy" id="704125"/>
    <lineage>
        <taxon>Bacteria</taxon>
        <taxon>Bacillati</taxon>
        <taxon>Bacillota</taxon>
        <taxon>Clostridia</taxon>
        <taxon>Eubacteriales</taxon>
        <taxon>Clostridiaceae</taxon>
        <taxon>Clostridium</taxon>
    </lineage>
</organism>
<name>A0ABM7TC66_9CLOT</name>
<feature type="domain" description="DUF4097" evidence="2">
    <location>
        <begin position="43"/>
        <end position="303"/>
    </location>
</feature>
<feature type="transmembrane region" description="Helical" evidence="1">
    <location>
        <begin position="7"/>
        <end position="29"/>
    </location>
</feature>
<keyword evidence="1" id="KW-0472">Membrane</keyword>
<dbReference type="Proteomes" id="UP000824633">
    <property type="component" value="Chromosome"/>
</dbReference>
<sequence length="306" mass="33689">MKIKINIKIIVIGVIIIMGIFGLGALFSYKEINEEEHFSMEDINEMQVNMTSEPVHIIRTEASNEVKFHLYGKSMQDIKLTSEINNKKVVVGAKRNFEGPIPEDMFLDIYVPEEYVKNLSIKISSGAVKMDSFDLANFTLNTSSGKLDAKQLNAEKISINSSSGSLNIKKLDAKELEIKGESSVVNIDECIAKDARIETSSGSITLKNSNGNFNIKGKSTKVMVAYKEFKDQNINIETSSGSVILEIPSTAEFLIEATTSSGKFQSDFPINTAGNTDKKKINGQIGMKNNKVLLQTSSGSIKILKK</sequence>
<dbReference type="RefSeq" id="WP_224035571.1">
    <property type="nucleotide sequence ID" value="NZ_AP024849.1"/>
</dbReference>
<dbReference type="PANTHER" id="PTHR34094">
    <property type="match status" value="1"/>
</dbReference>
<evidence type="ECO:0000313" key="4">
    <source>
        <dbReference type="Proteomes" id="UP000824633"/>
    </source>
</evidence>
<dbReference type="Pfam" id="PF13349">
    <property type="entry name" value="DUF4097"/>
    <property type="match status" value="1"/>
</dbReference>
<proteinExistence type="predicted"/>
<evidence type="ECO:0000256" key="1">
    <source>
        <dbReference type="SAM" id="Phobius"/>
    </source>
</evidence>
<keyword evidence="1" id="KW-1133">Transmembrane helix</keyword>
<evidence type="ECO:0000259" key="2">
    <source>
        <dbReference type="Pfam" id="PF13349"/>
    </source>
</evidence>
<keyword evidence="4" id="KW-1185">Reference proteome</keyword>
<protein>
    <recommendedName>
        <fullName evidence="2">DUF4097 domain-containing protein</fullName>
    </recommendedName>
</protein>
<dbReference type="PANTHER" id="PTHR34094:SF1">
    <property type="entry name" value="PROTEIN FAM185A"/>
    <property type="match status" value="1"/>
</dbReference>